<organism evidence="1 2">
    <name type="scientific">Novosphingobium organovorum</name>
    <dbReference type="NCBI Taxonomy" id="2930092"/>
    <lineage>
        <taxon>Bacteria</taxon>
        <taxon>Pseudomonadati</taxon>
        <taxon>Pseudomonadota</taxon>
        <taxon>Alphaproteobacteria</taxon>
        <taxon>Sphingomonadales</taxon>
        <taxon>Sphingomonadaceae</taxon>
        <taxon>Novosphingobium</taxon>
    </lineage>
</organism>
<accession>A0ABT0BJA3</accession>
<keyword evidence="2" id="KW-1185">Reference proteome</keyword>
<comment type="caution">
    <text evidence="1">The sequence shown here is derived from an EMBL/GenBank/DDBJ whole genome shotgun (WGS) entry which is preliminary data.</text>
</comment>
<dbReference type="Proteomes" id="UP001162881">
    <property type="component" value="Unassembled WGS sequence"/>
</dbReference>
<protein>
    <submittedName>
        <fullName evidence="1">VirB4 family type IV secretion/conjugal transfer ATPase</fullName>
    </submittedName>
</protein>
<sequence>MGRSFKDVLTGWAAREVLAGDRLPYDALVDEHVVRLRDGSVMLALMVPGFAFETADTEELNAHVATREVLLRSALDARFVLYHHVIRRRVEIELDGRFDDPLAAHIDARWRERTRSGALFVNDQFVTLVRRPARGKAGWPDRLARLLRG</sequence>
<proteinExistence type="predicted"/>
<evidence type="ECO:0000313" key="1">
    <source>
        <dbReference type="EMBL" id="MCJ2185136.1"/>
    </source>
</evidence>
<evidence type="ECO:0000313" key="2">
    <source>
        <dbReference type="Proteomes" id="UP001162881"/>
    </source>
</evidence>
<reference evidence="1" key="1">
    <citation type="submission" date="2022-03" db="EMBL/GenBank/DDBJ databases">
        <title>Identification of a novel bacterium isolated from mangrove sediments.</title>
        <authorList>
            <person name="Pan X."/>
        </authorList>
    </citation>
    <scope>NUCLEOTIDE SEQUENCE</scope>
    <source>
        <strain evidence="1">B1949</strain>
    </source>
</reference>
<dbReference type="EMBL" id="JALHLF010000235">
    <property type="protein sequence ID" value="MCJ2185136.1"/>
    <property type="molecule type" value="Genomic_DNA"/>
</dbReference>
<feature type="non-terminal residue" evidence="1">
    <location>
        <position position="149"/>
    </location>
</feature>
<name>A0ABT0BJA3_9SPHN</name>
<gene>
    <name evidence="1" type="ORF">MTR62_20955</name>
</gene>